<comment type="catalytic activity">
    <reaction evidence="12">
        <text>ssDNA + n NTP = ssDNA/pppN(pN)n-1 hybrid + (n-1) diphosphate.</text>
        <dbReference type="EC" id="2.7.7.101"/>
    </reaction>
</comment>
<dbReference type="Pfam" id="PF08275">
    <property type="entry name" value="DNAG_N"/>
    <property type="match status" value="1"/>
</dbReference>
<dbReference type="CDD" id="cd03364">
    <property type="entry name" value="TOPRIM_DnaG_primases"/>
    <property type="match status" value="1"/>
</dbReference>
<keyword evidence="6 12" id="KW-0479">Metal-binding</keyword>
<evidence type="ECO:0000259" key="15">
    <source>
        <dbReference type="PROSITE" id="PS50880"/>
    </source>
</evidence>
<dbReference type="GO" id="GO:0006269">
    <property type="term" value="P:DNA replication, synthesis of primer"/>
    <property type="evidence" value="ECO:0007669"/>
    <property type="project" value="UniProtKB-UniRule"/>
</dbReference>
<evidence type="ECO:0000256" key="1">
    <source>
        <dbReference type="ARBA" id="ARBA00022478"/>
    </source>
</evidence>
<evidence type="ECO:0000256" key="5">
    <source>
        <dbReference type="ARBA" id="ARBA00022705"/>
    </source>
</evidence>
<keyword evidence="7 12" id="KW-0863">Zinc-finger</keyword>
<sequence length="601" mass="68073">MLSFESAAYSRSTTGVKGLMAGRIPRSFINDLLARTDIIDLIDARVPLKKQGKNHSACCPFHNEKTPSFTVNSDKQFYHCFGCGAHGNAIDFLMNYDRLDFVETIEELAAMHGLEVPYESGTGSSPIERHIRQNLYQVMEKLNQYYSSALNKPDAQEARNYLTHRGLSEDIITRFSIGFVPTGWDNVLKRFGQSADNRALLLEAGMVITNDNGRTYDRFRQRVMFPIRDRRGRVIAFGGRVLGDDLPKYLNSPETEIFHKGRQLYGLYEAQQSNNNVTKLLVVEGYMDVVALAQFGIDYAVASLGTSTTAEHIQLLFRTTDNIICCYDGDRAGRDAAWRALETALPFLNDGRSLRFMFLPEGDDPDSLVRREGKESFEKRMEQAHSLSEFLFDSLVPQVDLSTQEGNGKLYSLARPLIDKIPSETLRLYLLRELGSLTGNPDIEQMDRLFGRTPVNHELSYQPTKLRTTPMRILIALLIQNPEFSKLVPPLEGLSTEKIAGLSLFIELVSVCQAQPGLNTGQIIELYRENKFGKQLEKLAMWNDIDIDEIAEKTFTDTLDHIFLTAMDERLNALIAKERTEGLTQDEREEVQLIIQARVKK</sequence>
<dbReference type="InterPro" id="IPR037068">
    <property type="entry name" value="DNA_primase_core_N_sf"/>
</dbReference>
<keyword evidence="3 12" id="KW-0808">Transferase</keyword>
<dbReference type="SUPFAM" id="SSF117023">
    <property type="entry name" value="DNA primase DnaG, C-terminal domain"/>
    <property type="match status" value="1"/>
</dbReference>
<dbReference type="InterPro" id="IPR034151">
    <property type="entry name" value="TOPRIM_DnaG_bac"/>
</dbReference>
<dbReference type="SMART" id="SM00400">
    <property type="entry name" value="ZnF_CHCC"/>
    <property type="match status" value="1"/>
</dbReference>
<dbReference type="EC" id="2.7.7.101" evidence="12"/>
<proteinExistence type="inferred from homology"/>
<comment type="subunit">
    <text evidence="12">Monomer. Interacts with DnaB.</text>
</comment>
<feature type="zinc finger region" description="CHC2-type" evidence="12 14">
    <location>
        <begin position="59"/>
        <end position="83"/>
    </location>
</feature>
<evidence type="ECO:0000256" key="10">
    <source>
        <dbReference type="ARBA" id="ARBA00023125"/>
    </source>
</evidence>
<evidence type="ECO:0000256" key="8">
    <source>
        <dbReference type="ARBA" id="ARBA00022833"/>
    </source>
</evidence>
<evidence type="ECO:0000313" key="16">
    <source>
        <dbReference type="EMBL" id="CRL63553.1"/>
    </source>
</evidence>
<dbReference type="EMBL" id="CVRY01000005">
    <property type="protein sequence ID" value="CRL63553.1"/>
    <property type="molecule type" value="Genomic_DNA"/>
</dbReference>
<dbReference type="SMART" id="SM00766">
    <property type="entry name" value="DnaG_DnaB_bind"/>
    <property type="match status" value="1"/>
</dbReference>
<dbReference type="InterPro" id="IPR016136">
    <property type="entry name" value="DNA_helicase_N/primase_C"/>
</dbReference>
<accession>A0A0G4QCH0</accession>
<dbReference type="PROSITE" id="PS50880">
    <property type="entry name" value="TOPRIM"/>
    <property type="match status" value="1"/>
</dbReference>
<dbReference type="NCBIfam" id="TIGR01391">
    <property type="entry name" value="dnaG"/>
    <property type="match status" value="1"/>
</dbReference>
<dbReference type="InterPro" id="IPR013173">
    <property type="entry name" value="DNA_primase_DnaG_DnaB-bd_dom"/>
</dbReference>
<dbReference type="Pfam" id="PF13155">
    <property type="entry name" value="Toprim_2"/>
    <property type="match status" value="1"/>
</dbReference>
<evidence type="ECO:0000256" key="11">
    <source>
        <dbReference type="ARBA" id="ARBA00023163"/>
    </source>
</evidence>
<evidence type="ECO:0000256" key="7">
    <source>
        <dbReference type="ARBA" id="ARBA00022771"/>
    </source>
</evidence>
<evidence type="ECO:0000256" key="3">
    <source>
        <dbReference type="ARBA" id="ARBA00022679"/>
    </source>
</evidence>
<evidence type="ECO:0000256" key="14">
    <source>
        <dbReference type="PIRSR" id="PIRSR002811-1"/>
    </source>
</evidence>
<protein>
    <recommendedName>
        <fullName evidence="12 13">DNA primase</fullName>
        <ecNumber evidence="12">2.7.7.101</ecNumber>
    </recommendedName>
</protein>
<dbReference type="InterPro" id="IPR006171">
    <property type="entry name" value="TOPRIM_dom"/>
</dbReference>
<dbReference type="Gene3D" id="1.20.50.20">
    <property type="entry name" value="DnaG, RNA polymerase domain, helical bundle"/>
    <property type="match status" value="1"/>
</dbReference>
<keyword evidence="10 12" id="KW-0238">DNA-binding</keyword>
<dbReference type="GO" id="GO:0003899">
    <property type="term" value="F:DNA-directed RNA polymerase activity"/>
    <property type="evidence" value="ECO:0007669"/>
    <property type="project" value="UniProtKB-UniRule"/>
</dbReference>
<dbReference type="Pfam" id="PF10410">
    <property type="entry name" value="DnaB_bind"/>
    <property type="match status" value="1"/>
</dbReference>
<comment type="function">
    <text evidence="12 13">RNA polymerase that catalyzes the synthesis of short RNA molecules used as primers for DNA polymerase during DNA replication.</text>
</comment>
<dbReference type="HAMAP" id="MF_00974">
    <property type="entry name" value="DNA_primase_DnaG"/>
    <property type="match status" value="1"/>
</dbReference>
<comment type="similarity">
    <text evidence="12 13">Belongs to the DnaG primase family.</text>
</comment>
<dbReference type="Gene3D" id="1.10.860.10">
    <property type="entry name" value="DNAb Helicase, Chain A"/>
    <property type="match status" value="1"/>
</dbReference>
<comment type="cofactor">
    <cofactor evidence="12 13 14">
        <name>Zn(2+)</name>
        <dbReference type="ChEBI" id="CHEBI:29105"/>
    </cofactor>
    <text evidence="12 13 14">Binds 1 zinc ion per monomer.</text>
</comment>
<keyword evidence="9" id="KW-0460">Magnesium</keyword>
<evidence type="ECO:0000256" key="4">
    <source>
        <dbReference type="ARBA" id="ARBA00022695"/>
    </source>
</evidence>
<dbReference type="FunFam" id="3.90.980.10:FF:000001">
    <property type="entry name" value="DNA primase"/>
    <property type="match status" value="1"/>
</dbReference>
<dbReference type="Gene3D" id="3.90.580.10">
    <property type="entry name" value="Zinc finger, CHC2-type domain"/>
    <property type="match status" value="1"/>
</dbReference>
<dbReference type="FunFam" id="3.40.1360.10:FF:000002">
    <property type="entry name" value="DNA primase"/>
    <property type="match status" value="1"/>
</dbReference>
<dbReference type="AlphaFoldDB" id="A0A0G4QCH0"/>
<organism evidence="16 17">
    <name type="scientific">Proteus penneri</name>
    <dbReference type="NCBI Taxonomy" id="102862"/>
    <lineage>
        <taxon>Bacteria</taxon>
        <taxon>Pseudomonadati</taxon>
        <taxon>Pseudomonadota</taxon>
        <taxon>Gammaproteobacteria</taxon>
        <taxon>Enterobacterales</taxon>
        <taxon>Morganellaceae</taxon>
        <taxon>Proteus</taxon>
    </lineage>
</organism>
<dbReference type="InterPro" id="IPR050219">
    <property type="entry name" value="DnaG_primase"/>
</dbReference>
<dbReference type="GO" id="GO:0005737">
    <property type="term" value="C:cytoplasm"/>
    <property type="evidence" value="ECO:0007669"/>
    <property type="project" value="TreeGrafter"/>
</dbReference>
<comment type="domain">
    <text evidence="12">Contains an N-terminal zinc-binding domain, a central core domain that contains the primase activity, and a C-terminal DnaB-binding domain.</text>
</comment>
<dbReference type="Gene3D" id="3.90.980.10">
    <property type="entry name" value="DNA primase, catalytic core, N-terminal domain"/>
    <property type="match status" value="1"/>
</dbReference>
<dbReference type="InterPro" id="IPR019475">
    <property type="entry name" value="DNA_primase_DnaB-bd"/>
</dbReference>
<feature type="domain" description="Toprim" evidence="15">
    <location>
        <begin position="278"/>
        <end position="360"/>
    </location>
</feature>
<keyword evidence="8 12" id="KW-0862">Zinc</keyword>
<evidence type="ECO:0000256" key="2">
    <source>
        <dbReference type="ARBA" id="ARBA00022515"/>
    </source>
</evidence>
<dbReference type="InterPro" id="IPR006295">
    <property type="entry name" value="DNA_primase_DnaG"/>
</dbReference>
<dbReference type="PIRSF" id="PIRSF002811">
    <property type="entry name" value="DnaG"/>
    <property type="match status" value="1"/>
</dbReference>
<keyword evidence="2 12" id="KW-0639">Primosome</keyword>
<dbReference type="InterPro" id="IPR030846">
    <property type="entry name" value="DnaG_bac"/>
</dbReference>
<dbReference type="SUPFAM" id="SSF57783">
    <property type="entry name" value="Zinc beta-ribbon"/>
    <property type="match status" value="1"/>
</dbReference>
<dbReference type="Proteomes" id="UP000183920">
    <property type="component" value="Unassembled WGS sequence"/>
</dbReference>
<dbReference type="GO" id="GO:0003677">
    <property type="term" value="F:DNA binding"/>
    <property type="evidence" value="ECO:0007669"/>
    <property type="project" value="UniProtKB-KW"/>
</dbReference>
<evidence type="ECO:0000256" key="13">
    <source>
        <dbReference type="PIRNR" id="PIRNR002811"/>
    </source>
</evidence>
<dbReference type="Pfam" id="PF08278">
    <property type="entry name" value="DnaG_DnaB_bind"/>
    <property type="match status" value="1"/>
</dbReference>
<dbReference type="PANTHER" id="PTHR30313">
    <property type="entry name" value="DNA PRIMASE"/>
    <property type="match status" value="1"/>
</dbReference>
<dbReference type="Gene3D" id="3.40.1360.10">
    <property type="match status" value="1"/>
</dbReference>
<evidence type="ECO:0000256" key="6">
    <source>
        <dbReference type="ARBA" id="ARBA00022723"/>
    </source>
</evidence>
<dbReference type="SMART" id="SM00493">
    <property type="entry name" value="TOPRIM"/>
    <property type="match status" value="1"/>
</dbReference>
<dbReference type="FunFam" id="3.90.580.10:FF:000001">
    <property type="entry name" value="DNA primase"/>
    <property type="match status" value="1"/>
</dbReference>
<dbReference type="PANTHER" id="PTHR30313:SF2">
    <property type="entry name" value="DNA PRIMASE"/>
    <property type="match status" value="1"/>
</dbReference>
<evidence type="ECO:0000313" key="17">
    <source>
        <dbReference type="Proteomes" id="UP000183920"/>
    </source>
</evidence>
<dbReference type="Pfam" id="PF01807">
    <property type="entry name" value="Zn_ribbon_DnaG"/>
    <property type="match status" value="1"/>
</dbReference>
<evidence type="ECO:0000256" key="12">
    <source>
        <dbReference type="HAMAP-Rule" id="MF_00974"/>
    </source>
</evidence>
<keyword evidence="11 12" id="KW-0804">Transcription</keyword>
<dbReference type="GO" id="GO:0008270">
    <property type="term" value="F:zinc ion binding"/>
    <property type="evidence" value="ECO:0007669"/>
    <property type="project" value="UniProtKB-UniRule"/>
</dbReference>
<dbReference type="InterPro" id="IPR002694">
    <property type="entry name" value="Znf_CHC2"/>
</dbReference>
<keyword evidence="1 12" id="KW-0240">DNA-directed RNA polymerase</keyword>
<keyword evidence="5 12" id="KW-0235">DNA replication</keyword>
<name>A0A0G4QCH0_9GAMM</name>
<dbReference type="GO" id="GO:0000428">
    <property type="term" value="C:DNA-directed RNA polymerase complex"/>
    <property type="evidence" value="ECO:0007669"/>
    <property type="project" value="UniProtKB-KW"/>
</dbReference>
<reference evidence="17" key="1">
    <citation type="submission" date="2015-06" db="EMBL/GenBank/DDBJ databases">
        <authorList>
            <person name="Urmite Genomes"/>
        </authorList>
    </citation>
    <scope>NUCLEOTIDE SEQUENCE [LARGE SCALE GENOMIC DNA]</scope>
    <source>
        <strain evidence="17">CSUR P1867</strain>
    </source>
</reference>
<keyword evidence="4 12" id="KW-0548">Nucleotidyltransferase</keyword>
<gene>
    <name evidence="12 16" type="primary">dnaG</name>
    <name evidence="16" type="ORF">BN1804_02535</name>
</gene>
<dbReference type="GO" id="GO:1990077">
    <property type="term" value="C:primosome complex"/>
    <property type="evidence" value="ECO:0007669"/>
    <property type="project" value="UniProtKB-KW"/>
</dbReference>
<dbReference type="SUPFAM" id="SSF56731">
    <property type="entry name" value="DNA primase core"/>
    <property type="match status" value="1"/>
</dbReference>
<dbReference type="InterPro" id="IPR013264">
    <property type="entry name" value="DNAG_N"/>
</dbReference>
<dbReference type="InterPro" id="IPR036977">
    <property type="entry name" value="DNA_primase_Znf_CHC2"/>
</dbReference>
<evidence type="ECO:0000256" key="9">
    <source>
        <dbReference type="ARBA" id="ARBA00022842"/>
    </source>
</evidence>